<protein>
    <recommendedName>
        <fullName evidence="3">Cytochrome oxidase complex assembly protein 1</fullName>
    </recommendedName>
</protein>
<dbReference type="OMA" id="GTLYFWA"/>
<dbReference type="GO" id="GO:0005743">
    <property type="term" value="C:mitochondrial inner membrane"/>
    <property type="evidence" value="ECO:0007669"/>
    <property type="project" value="TreeGrafter"/>
</dbReference>
<accession>A0A7R8YME8</accession>
<organism evidence="1 2">
    <name type="scientific">Hermetia illucens</name>
    <name type="common">Black soldier fly</name>
    <dbReference type="NCBI Taxonomy" id="343691"/>
    <lineage>
        <taxon>Eukaryota</taxon>
        <taxon>Metazoa</taxon>
        <taxon>Ecdysozoa</taxon>
        <taxon>Arthropoda</taxon>
        <taxon>Hexapoda</taxon>
        <taxon>Insecta</taxon>
        <taxon>Pterygota</taxon>
        <taxon>Neoptera</taxon>
        <taxon>Endopterygota</taxon>
        <taxon>Diptera</taxon>
        <taxon>Brachycera</taxon>
        <taxon>Stratiomyomorpha</taxon>
        <taxon>Stratiomyidae</taxon>
        <taxon>Hermetiinae</taxon>
        <taxon>Hermetia</taxon>
    </lineage>
</organism>
<evidence type="ECO:0000313" key="1">
    <source>
        <dbReference type="EMBL" id="CAD7078106.1"/>
    </source>
</evidence>
<gene>
    <name evidence="1" type="ORF">HERILL_LOCUS1395</name>
</gene>
<dbReference type="OrthoDB" id="10037790at2759"/>
<dbReference type="AlphaFoldDB" id="A0A7R8YME8"/>
<dbReference type="InterPro" id="IPR014807">
    <property type="entry name" value="Coa1"/>
</dbReference>
<dbReference type="FunCoup" id="A0A7R8YME8">
    <property type="interactions" value="91"/>
</dbReference>
<name>A0A7R8YME8_HERIL</name>
<reference evidence="1 2" key="1">
    <citation type="submission" date="2020-11" db="EMBL/GenBank/DDBJ databases">
        <authorList>
            <person name="Wallbank WR R."/>
            <person name="Pardo Diaz C."/>
            <person name="Kozak K."/>
            <person name="Martin S."/>
            <person name="Jiggins C."/>
            <person name="Moest M."/>
            <person name="Warren A I."/>
            <person name="Generalovic N T."/>
            <person name="Byers J.R.P. K."/>
            <person name="Montejo-Kovacevich G."/>
            <person name="Yen C E."/>
        </authorList>
    </citation>
    <scope>NUCLEOTIDE SEQUENCE [LARGE SCALE GENOMIC DNA]</scope>
</reference>
<dbReference type="PANTHER" id="PTHR47148">
    <property type="entry name" value="CYTOCHROME C OXIDASE ASSEMBLY FACTOR 1 HOMOLOG"/>
    <property type="match status" value="1"/>
</dbReference>
<dbReference type="Pfam" id="PF08695">
    <property type="entry name" value="Coa1"/>
    <property type="match status" value="1"/>
</dbReference>
<dbReference type="EMBL" id="LR899009">
    <property type="protein sequence ID" value="CAD7078106.1"/>
    <property type="molecule type" value="Genomic_DNA"/>
</dbReference>
<dbReference type="InParanoid" id="A0A7R8YME8"/>
<dbReference type="GO" id="GO:0033617">
    <property type="term" value="P:mitochondrial respiratory chain complex IV assembly"/>
    <property type="evidence" value="ECO:0007669"/>
    <property type="project" value="TreeGrafter"/>
</dbReference>
<keyword evidence="2" id="KW-1185">Reference proteome</keyword>
<dbReference type="Proteomes" id="UP000594454">
    <property type="component" value="Chromosome 1"/>
</dbReference>
<evidence type="ECO:0008006" key="3">
    <source>
        <dbReference type="Google" id="ProtNLM"/>
    </source>
</evidence>
<evidence type="ECO:0000313" key="2">
    <source>
        <dbReference type="Proteomes" id="UP000594454"/>
    </source>
</evidence>
<dbReference type="GO" id="GO:0032981">
    <property type="term" value="P:mitochondrial respiratory chain complex I assembly"/>
    <property type="evidence" value="ECO:0007669"/>
    <property type="project" value="TreeGrafter"/>
</dbReference>
<dbReference type="PANTHER" id="PTHR47148:SF1">
    <property type="entry name" value="CYTOCHROME C OXIDASE ASSEMBLY FACTOR 1 HOMOLOG"/>
    <property type="match status" value="1"/>
</dbReference>
<proteinExistence type="predicted"/>
<sequence>MKFPSNRTLAKVSVYIAIGGISAVMYMKYKIEDRIRNYEYYRQAFKALRGNAGVVKLLGEPIKDMGFDLADTEKNNCDGKTAHFEVAVKGPLDRGTMFFWSKRTNNKWELQRLELEVKSQLDKRFLIVKEDNAPNHRNQTE</sequence>